<dbReference type="InterPro" id="IPR036513">
    <property type="entry name" value="STAS_dom_sf"/>
</dbReference>
<proteinExistence type="predicted"/>
<keyword evidence="3" id="KW-1185">Reference proteome</keyword>
<accession>A0ABX1S5C8</accession>
<evidence type="ECO:0000313" key="2">
    <source>
        <dbReference type="EMBL" id="NMH96790.1"/>
    </source>
</evidence>
<reference evidence="2 3" key="1">
    <citation type="submission" date="2020-04" db="EMBL/GenBank/DDBJ databases">
        <authorList>
            <person name="Klaysubun C."/>
            <person name="Duangmal K."/>
            <person name="Lipun K."/>
        </authorList>
    </citation>
    <scope>NUCLEOTIDE SEQUENCE [LARGE SCALE GENOMIC DNA]</scope>
    <source>
        <strain evidence="2 3">K10HN5</strain>
    </source>
</reference>
<protein>
    <submittedName>
        <fullName evidence="2">STAS domain-containing protein</fullName>
    </submittedName>
</protein>
<dbReference type="Gene3D" id="3.30.750.24">
    <property type="entry name" value="STAS domain"/>
    <property type="match status" value="1"/>
</dbReference>
<dbReference type="PANTHER" id="PTHR33744:SF1">
    <property type="entry name" value="DNA-BINDING TRANSCRIPTIONAL ACTIVATOR ADER"/>
    <property type="match status" value="1"/>
</dbReference>
<dbReference type="Pfam" id="PF13556">
    <property type="entry name" value="HTH_30"/>
    <property type="match status" value="1"/>
</dbReference>
<evidence type="ECO:0000313" key="3">
    <source>
        <dbReference type="Proteomes" id="UP000820669"/>
    </source>
</evidence>
<dbReference type="InterPro" id="IPR051448">
    <property type="entry name" value="CdaR-like_regulators"/>
</dbReference>
<dbReference type="InterPro" id="IPR058548">
    <property type="entry name" value="MlaB-like_STAS"/>
</dbReference>
<sequence>MDDAVDVVIQPRGRYVVARLSGALSWQTAPAVRRALVELLPEAGCVAVDLSGLRLRDPGCVAVFAAALEQAGGWPHAKLALFGADPVMLAQLRCPLVRATVPVADGLDAALAAADRPPGPAWPSGITAPDEERISRVLAAAEAGGGLARFVRDWLGVLLGYDSRQRSQLVRTLSMYLDRGCDYDGASRALGVHRSTVRYRVQRIRELTRLDLDDPDTRVMLQAALQALVRLGGAS</sequence>
<dbReference type="InterPro" id="IPR042070">
    <property type="entry name" value="PucR_C-HTH_sf"/>
</dbReference>
<dbReference type="PROSITE" id="PS50801">
    <property type="entry name" value="STAS"/>
    <property type="match status" value="1"/>
</dbReference>
<comment type="caution">
    <text evidence="2">The sequence shown here is derived from an EMBL/GenBank/DDBJ whole genome shotgun (WGS) entry which is preliminary data.</text>
</comment>
<gene>
    <name evidence="2" type="ORF">HF526_05585</name>
</gene>
<dbReference type="SUPFAM" id="SSF52091">
    <property type="entry name" value="SpoIIaa-like"/>
    <property type="match status" value="1"/>
</dbReference>
<dbReference type="PANTHER" id="PTHR33744">
    <property type="entry name" value="CARBOHYDRATE DIACID REGULATOR"/>
    <property type="match status" value="1"/>
</dbReference>
<feature type="domain" description="STAS" evidence="1">
    <location>
        <begin position="5"/>
        <end position="114"/>
    </location>
</feature>
<dbReference type="EMBL" id="JAAXLA010000006">
    <property type="protein sequence ID" value="NMH96790.1"/>
    <property type="molecule type" value="Genomic_DNA"/>
</dbReference>
<dbReference type="InterPro" id="IPR025736">
    <property type="entry name" value="PucR_C-HTH_dom"/>
</dbReference>
<dbReference type="InterPro" id="IPR002645">
    <property type="entry name" value="STAS_dom"/>
</dbReference>
<organism evidence="2 3">
    <name type="scientific">Pseudonocardia acidicola</name>
    <dbReference type="NCBI Taxonomy" id="2724939"/>
    <lineage>
        <taxon>Bacteria</taxon>
        <taxon>Bacillati</taxon>
        <taxon>Actinomycetota</taxon>
        <taxon>Actinomycetes</taxon>
        <taxon>Pseudonocardiales</taxon>
        <taxon>Pseudonocardiaceae</taxon>
        <taxon>Pseudonocardia</taxon>
    </lineage>
</organism>
<dbReference type="Gene3D" id="1.10.10.2840">
    <property type="entry name" value="PucR C-terminal helix-turn-helix domain"/>
    <property type="match status" value="1"/>
</dbReference>
<dbReference type="Pfam" id="PF13466">
    <property type="entry name" value="STAS_2"/>
    <property type="match status" value="1"/>
</dbReference>
<name>A0ABX1S5C8_9PSEU</name>
<dbReference type="Proteomes" id="UP000820669">
    <property type="component" value="Unassembled WGS sequence"/>
</dbReference>
<dbReference type="RefSeq" id="WP_169380162.1">
    <property type="nucleotide sequence ID" value="NZ_JAAXLA010000006.1"/>
</dbReference>
<evidence type="ECO:0000259" key="1">
    <source>
        <dbReference type="PROSITE" id="PS50801"/>
    </source>
</evidence>